<dbReference type="PROSITE" id="PS50977">
    <property type="entry name" value="HTH_TETR_2"/>
    <property type="match status" value="1"/>
</dbReference>
<protein>
    <submittedName>
        <fullName evidence="5">TetR/AcrR family transcriptional regulator</fullName>
    </submittedName>
</protein>
<dbReference type="EMBL" id="JACXAI010000041">
    <property type="protein sequence ID" value="MBD1383035.1"/>
    <property type="molecule type" value="Genomic_DNA"/>
</dbReference>
<dbReference type="PANTHER" id="PTHR43479">
    <property type="entry name" value="ACREF/ENVCD OPERON REPRESSOR-RELATED"/>
    <property type="match status" value="1"/>
</dbReference>
<sequence length="194" mass="21906">MKKSEQTKDTIRKLTKVARDYFTEQGYAHASMEVIVNKAGLTRGALYHHFGSKEGLFHAVLESVQQEIAEKVEAEAAKSDDLWEQLLLGCRAFVSAAVEPQNRRILLIDGPAVLGWETWRTMDQQNSMRLLKDQLEVMAQHGCLRPISINTLVHLLSGAMNEAALWIAPKPNQKQSLEEISEVLSLFMEGFRSR</sequence>
<dbReference type="PRINTS" id="PR00455">
    <property type="entry name" value="HTHTETR"/>
</dbReference>
<gene>
    <name evidence="5" type="ORF">IC621_22800</name>
</gene>
<dbReference type="Gene3D" id="1.10.357.10">
    <property type="entry name" value="Tetracycline Repressor, domain 2"/>
    <property type="match status" value="1"/>
</dbReference>
<dbReference type="Pfam" id="PF21351">
    <property type="entry name" value="TetR_C_41"/>
    <property type="match status" value="1"/>
</dbReference>
<dbReference type="RefSeq" id="WP_191161816.1">
    <property type="nucleotide sequence ID" value="NZ_JACXAI010000041.1"/>
</dbReference>
<reference evidence="5" key="1">
    <citation type="submission" date="2020-09" db="EMBL/GenBank/DDBJ databases">
        <title>A novel bacterium of genus Bacillus, isolated from South China Sea.</title>
        <authorList>
            <person name="Huang H."/>
            <person name="Mo K."/>
            <person name="Hu Y."/>
        </authorList>
    </citation>
    <scope>NUCLEOTIDE SEQUENCE</scope>
    <source>
        <strain evidence="5">IB182487</strain>
    </source>
</reference>
<dbReference type="InterPro" id="IPR023772">
    <property type="entry name" value="DNA-bd_HTH_TetR-type_CS"/>
</dbReference>
<evidence type="ECO:0000256" key="2">
    <source>
        <dbReference type="ARBA" id="ARBA00023125"/>
    </source>
</evidence>
<dbReference type="PROSITE" id="PS01081">
    <property type="entry name" value="HTH_TETR_1"/>
    <property type="match status" value="1"/>
</dbReference>
<feature type="domain" description="HTH tetR-type" evidence="4">
    <location>
        <begin position="8"/>
        <end position="68"/>
    </location>
</feature>
<keyword evidence="6" id="KW-1185">Reference proteome</keyword>
<dbReference type="AlphaFoldDB" id="A0A926NL36"/>
<dbReference type="SUPFAM" id="SSF46689">
    <property type="entry name" value="Homeodomain-like"/>
    <property type="match status" value="1"/>
</dbReference>
<dbReference type="GO" id="GO:0003677">
    <property type="term" value="F:DNA binding"/>
    <property type="evidence" value="ECO:0007669"/>
    <property type="project" value="UniProtKB-UniRule"/>
</dbReference>
<evidence type="ECO:0000259" key="4">
    <source>
        <dbReference type="PROSITE" id="PS50977"/>
    </source>
</evidence>
<dbReference type="InterPro" id="IPR049484">
    <property type="entry name" value="Rv0078-like_C"/>
</dbReference>
<feature type="DNA-binding region" description="H-T-H motif" evidence="3">
    <location>
        <begin position="31"/>
        <end position="50"/>
    </location>
</feature>
<dbReference type="InterPro" id="IPR050624">
    <property type="entry name" value="HTH-type_Tx_Regulator"/>
</dbReference>
<evidence type="ECO:0000313" key="6">
    <source>
        <dbReference type="Proteomes" id="UP000626844"/>
    </source>
</evidence>
<dbReference type="InterPro" id="IPR001647">
    <property type="entry name" value="HTH_TetR"/>
</dbReference>
<dbReference type="Proteomes" id="UP000626844">
    <property type="component" value="Unassembled WGS sequence"/>
</dbReference>
<dbReference type="Pfam" id="PF00440">
    <property type="entry name" value="TetR_N"/>
    <property type="match status" value="1"/>
</dbReference>
<dbReference type="InterPro" id="IPR009057">
    <property type="entry name" value="Homeodomain-like_sf"/>
</dbReference>
<comment type="caution">
    <text evidence="5">The sequence shown here is derived from an EMBL/GenBank/DDBJ whole genome shotgun (WGS) entry which is preliminary data.</text>
</comment>
<name>A0A926NL36_9BACI</name>
<evidence type="ECO:0000256" key="1">
    <source>
        <dbReference type="ARBA" id="ARBA00022491"/>
    </source>
</evidence>
<keyword evidence="2 3" id="KW-0238">DNA-binding</keyword>
<organism evidence="5 6">
    <name type="scientific">Metabacillus arenae</name>
    <dbReference type="NCBI Taxonomy" id="2771434"/>
    <lineage>
        <taxon>Bacteria</taxon>
        <taxon>Bacillati</taxon>
        <taxon>Bacillota</taxon>
        <taxon>Bacilli</taxon>
        <taxon>Bacillales</taxon>
        <taxon>Bacillaceae</taxon>
        <taxon>Metabacillus</taxon>
    </lineage>
</organism>
<evidence type="ECO:0000256" key="3">
    <source>
        <dbReference type="PROSITE-ProRule" id="PRU00335"/>
    </source>
</evidence>
<evidence type="ECO:0000313" key="5">
    <source>
        <dbReference type="EMBL" id="MBD1383035.1"/>
    </source>
</evidence>
<accession>A0A926NL36</accession>
<keyword evidence="1" id="KW-0678">Repressor</keyword>
<dbReference type="PANTHER" id="PTHR43479:SF11">
    <property type="entry name" value="ACREF_ENVCD OPERON REPRESSOR-RELATED"/>
    <property type="match status" value="1"/>
</dbReference>
<proteinExistence type="predicted"/>